<dbReference type="InterPro" id="IPR047175">
    <property type="entry name" value="CotS-like"/>
</dbReference>
<organism evidence="2 3">
    <name type="scientific">Neobacillus massiliamazoniensis</name>
    <dbReference type="NCBI Taxonomy" id="1499688"/>
    <lineage>
        <taxon>Bacteria</taxon>
        <taxon>Bacillati</taxon>
        <taxon>Bacillota</taxon>
        <taxon>Bacilli</taxon>
        <taxon>Bacillales</taxon>
        <taxon>Bacillaceae</taxon>
        <taxon>Neobacillus</taxon>
    </lineage>
</organism>
<keyword evidence="2" id="KW-0167">Capsid protein</keyword>
<evidence type="ECO:0000259" key="1">
    <source>
        <dbReference type="Pfam" id="PF01636"/>
    </source>
</evidence>
<dbReference type="Proteomes" id="UP000199087">
    <property type="component" value="Unassembled WGS sequence"/>
</dbReference>
<protein>
    <submittedName>
        <fullName evidence="2">Spore coat protein CotS</fullName>
    </submittedName>
</protein>
<evidence type="ECO:0000313" key="3">
    <source>
        <dbReference type="Proteomes" id="UP000199087"/>
    </source>
</evidence>
<proteinExistence type="predicted"/>
<dbReference type="InterPro" id="IPR002575">
    <property type="entry name" value="Aminoglycoside_PTrfase"/>
</dbReference>
<dbReference type="PANTHER" id="PTHR39179:SF3">
    <property type="entry name" value="COTS-RELATED PROTEIN"/>
    <property type="match status" value="1"/>
</dbReference>
<dbReference type="Gene3D" id="3.30.200.20">
    <property type="entry name" value="Phosphorylase Kinase, domain 1"/>
    <property type="match status" value="1"/>
</dbReference>
<accession>A0A0U1NWX2</accession>
<keyword evidence="3" id="KW-1185">Reference proteome</keyword>
<dbReference type="OrthoDB" id="1645186at2"/>
<gene>
    <name evidence="2" type="ORF">BN000_02418</name>
</gene>
<dbReference type="STRING" id="1499688.BN000_02418"/>
<dbReference type="Gene3D" id="3.90.1200.10">
    <property type="match status" value="1"/>
</dbReference>
<keyword evidence="2" id="KW-0946">Virion</keyword>
<name>A0A0U1NWX2_9BACI</name>
<sequence length="319" mass="37142">MDDIILEVLAEYGIAPNKITLIRERENRCVWKISGDKTNYALKLVRPKIARIVANVGVYLFNRGVPVITVLPTLKNDFFVQHKDVSFVLFPWFEGEAIDYDTPGTIKKMSSLLADFHVASRGYEAARNPIKKEYLKYAMETENMNKVYKESIHDDSQMVKVFSSHYDWLQKRCIWVIERLPDILAASAIFNPDLLLSHGDYARINILSDKNGDWKIIDLDTVRIYPPMTDVSKMITLINHDLGNWDSTRYQFILECYRKIRPLFEGEEELLMIDQCFPHQAIDLLISYYNKSTSKTLVEELERCLASDQEKLKEFQINL</sequence>
<dbReference type="SUPFAM" id="SSF56112">
    <property type="entry name" value="Protein kinase-like (PK-like)"/>
    <property type="match status" value="1"/>
</dbReference>
<dbReference type="Pfam" id="PF01636">
    <property type="entry name" value="APH"/>
    <property type="match status" value="1"/>
</dbReference>
<dbReference type="GO" id="GO:0042601">
    <property type="term" value="C:endospore-forming forespore"/>
    <property type="evidence" value="ECO:0007669"/>
    <property type="project" value="TreeGrafter"/>
</dbReference>
<dbReference type="InterPro" id="IPR011009">
    <property type="entry name" value="Kinase-like_dom_sf"/>
</dbReference>
<dbReference type="AlphaFoldDB" id="A0A0U1NWX2"/>
<dbReference type="EMBL" id="CVRB01000002">
    <property type="protein sequence ID" value="CRK82486.1"/>
    <property type="molecule type" value="Genomic_DNA"/>
</dbReference>
<feature type="domain" description="Aminoglycoside phosphotransferase" evidence="1">
    <location>
        <begin position="22"/>
        <end position="251"/>
    </location>
</feature>
<evidence type="ECO:0000313" key="2">
    <source>
        <dbReference type="EMBL" id="CRK82486.1"/>
    </source>
</evidence>
<reference evidence="3" key="1">
    <citation type="submission" date="2015-05" db="EMBL/GenBank/DDBJ databases">
        <authorList>
            <person name="Urmite Genomes"/>
        </authorList>
    </citation>
    <scope>NUCLEOTIDE SEQUENCE [LARGE SCALE GENOMIC DNA]</scope>
    <source>
        <strain evidence="3">LF1</strain>
    </source>
</reference>
<dbReference type="RefSeq" id="WP_090634525.1">
    <property type="nucleotide sequence ID" value="NZ_CVRB01000002.1"/>
</dbReference>
<dbReference type="PANTHER" id="PTHR39179">
    <property type="entry name" value="SPORE COAT PROTEIN I"/>
    <property type="match status" value="1"/>
</dbReference>